<dbReference type="EMBL" id="JACCJB010000012">
    <property type="protein sequence ID" value="KAF6222263.1"/>
    <property type="molecule type" value="Genomic_DNA"/>
</dbReference>
<accession>A0A8H6CF62</accession>
<proteinExistence type="predicted"/>
<name>A0A8H6CF62_9LECA</name>
<dbReference type="RefSeq" id="XP_037151698.1">
    <property type="nucleotide sequence ID" value="XM_037292279.1"/>
</dbReference>
<comment type="caution">
    <text evidence="2">The sequence shown here is derived from an EMBL/GenBank/DDBJ whole genome shotgun (WGS) entry which is preliminary data.</text>
</comment>
<keyword evidence="3" id="KW-1185">Reference proteome</keyword>
<reference evidence="2 3" key="1">
    <citation type="journal article" date="2020" name="Genomics">
        <title>Complete, high-quality genomes from long-read metagenomic sequencing of two wolf lichen thalli reveals enigmatic genome architecture.</title>
        <authorList>
            <person name="McKenzie S.K."/>
            <person name="Walston R.F."/>
            <person name="Allen J.L."/>
        </authorList>
    </citation>
    <scope>NUCLEOTIDE SEQUENCE [LARGE SCALE GENOMIC DNA]</scope>
    <source>
        <strain evidence="2">WasteWater1</strain>
    </source>
</reference>
<sequence>MQYKLYPQCIDPNLLNVNEHIDSAHLASNCSASFDDVEIATGQAVFDDGDVHPKVGSWINSPHSHELAGDPEDVWEDFDYNATQAHSAPAREWDIGRFGRFDSGAVLQYEGSFPVRGNEPWSHLQTFALSAPGRDHQSSQEFQIEAISQWPSTLQGSDMLHPSTTESRHQRQASAEHKRMPESPYYAEGYSTQQPRLRSQARSARSLHLANFGTFGHKTSHAGEQQVAGSSTSSSSSRPATSGLQMESNSAQFFDTRSAYPLHHPNSNQVKESSTGLCQSLEVDVSLNPGLIDEIGRSSLPTSHDDLTPQEFSWRQNDPLLFGHPLSTSGDTAYGPYDLGGTAHDHVWSSDFIQDPAFGFTSHQSYDDSKILDHPGAIKIEGSSGHYKSGLPSSFPSSADFFPDYMPMMQKPRAYRAIPSTSQPTVLSSSPPNPAFPKNTNKPTSARGSRSGSLSIIREYGHSRHGSPILSRNASGKGKRKGPLPTATALAAAQKRKDGSVCIRCRTMKMTCKGGLPCEGCRQITKVKLWDQSCTPANFTDMVREDTCNAVFQYSISHLALDGTRRLIVAVPTAFNVSGLLDRLESCQMRYDIRVRHSSGSFYTLDSSNCFELLTKMHKSCGSETCELHEFVKNKQLRSAWLQCVREDDLAASVVSHSQKDQSIQWNNMPSRNGYEISPHNTSVLGHALDVEDQQDRSTIIFAVQLSRIILRALEIEAFEALQKSVNELTKGGKSDADIETLAGQLGQILMSLRWRISWWAVVGDSPDERFTSRVTKIAQILYCYYFVARKKMSPWGSQLPSKIRSVYADVEPIYEELPLVDSLDGFHAWIQKGQTIVQVAKVQQNIARSLPAAPMNLHF</sequence>
<feature type="region of interest" description="Disordered" evidence="1">
    <location>
        <begin position="464"/>
        <end position="485"/>
    </location>
</feature>
<feature type="region of interest" description="Disordered" evidence="1">
    <location>
        <begin position="154"/>
        <end position="247"/>
    </location>
</feature>
<feature type="compositionally biased region" description="Basic and acidic residues" evidence="1">
    <location>
        <begin position="166"/>
        <end position="181"/>
    </location>
</feature>
<gene>
    <name evidence="2" type="ORF">HO133_001349</name>
</gene>
<protein>
    <submittedName>
        <fullName evidence="2">Uncharacterized protein</fullName>
    </submittedName>
</protein>
<dbReference type="InterPro" id="IPR052973">
    <property type="entry name" value="Fungal_sec-metab_reg_TF"/>
</dbReference>
<feature type="compositionally biased region" description="Low complexity" evidence="1">
    <location>
        <begin position="193"/>
        <end position="210"/>
    </location>
</feature>
<evidence type="ECO:0000313" key="2">
    <source>
        <dbReference type="EMBL" id="KAF6222263.1"/>
    </source>
</evidence>
<dbReference type="PANTHER" id="PTHR35392">
    <property type="entry name" value="ZN(II)2CYS6 TRANSCRIPTION FACTOR (EUROFUNG)-RELATED-RELATED"/>
    <property type="match status" value="1"/>
</dbReference>
<feature type="region of interest" description="Disordered" evidence="1">
    <location>
        <begin position="419"/>
        <end position="452"/>
    </location>
</feature>
<evidence type="ECO:0000256" key="1">
    <source>
        <dbReference type="SAM" id="MobiDB-lite"/>
    </source>
</evidence>
<dbReference type="GeneID" id="59329765"/>
<organism evidence="2 3">
    <name type="scientific">Letharia lupina</name>
    <dbReference type="NCBI Taxonomy" id="560253"/>
    <lineage>
        <taxon>Eukaryota</taxon>
        <taxon>Fungi</taxon>
        <taxon>Dikarya</taxon>
        <taxon>Ascomycota</taxon>
        <taxon>Pezizomycotina</taxon>
        <taxon>Lecanoromycetes</taxon>
        <taxon>OSLEUM clade</taxon>
        <taxon>Lecanoromycetidae</taxon>
        <taxon>Lecanorales</taxon>
        <taxon>Lecanorineae</taxon>
        <taxon>Parmeliaceae</taxon>
        <taxon>Letharia</taxon>
    </lineage>
</organism>
<dbReference type="Proteomes" id="UP000593566">
    <property type="component" value="Unassembled WGS sequence"/>
</dbReference>
<evidence type="ECO:0000313" key="3">
    <source>
        <dbReference type="Proteomes" id="UP000593566"/>
    </source>
</evidence>
<feature type="compositionally biased region" description="Polar residues" evidence="1">
    <location>
        <begin position="419"/>
        <end position="430"/>
    </location>
</feature>
<feature type="compositionally biased region" description="Polar residues" evidence="1">
    <location>
        <begin position="238"/>
        <end position="247"/>
    </location>
</feature>
<dbReference type="AlphaFoldDB" id="A0A8H6CF62"/>